<evidence type="ECO:0000256" key="1">
    <source>
        <dbReference type="SAM" id="MobiDB-lite"/>
    </source>
</evidence>
<feature type="region of interest" description="Disordered" evidence="1">
    <location>
        <begin position="1"/>
        <end position="68"/>
    </location>
</feature>
<name>G9MUD8_HYPVG</name>
<dbReference type="InParanoid" id="G9MUD8"/>
<evidence type="ECO:0000313" key="2">
    <source>
        <dbReference type="EMBL" id="EHK21951.1"/>
    </source>
</evidence>
<feature type="compositionally biased region" description="Basic and acidic residues" evidence="1">
    <location>
        <begin position="1"/>
        <end position="25"/>
    </location>
</feature>
<dbReference type="VEuPathDB" id="FungiDB:TRIVIDRAFT_222601"/>
<protein>
    <submittedName>
        <fullName evidence="2">Uncharacterized protein</fullName>
    </submittedName>
</protein>
<sequence length="68" mass="7441">MTRASVREFTERSCVDDDDDNKSGEETVSSIGEYAEGSFVVPDSQSESDGFDGVTKLDEPGKEIEAWC</sequence>
<gene>
    <name evidence="2" type="ORF">TRIVIDRAFT_222601</name>
</gene>
<evidence type="ECO:0000313" key="3">
    <source>
        <dbReference type="Proteomes" id="UP000007115"/>
    </source>
</evidence>
<proteinExistence type="predicted"/>
<feature type="compositionally biased region" description="Basic and acidic residues" evidence="1">
    <location>
        <begin position="55"/>
        <end position="68"/>
    </location>
</feature>
<comment type="caution">
    <text evidence="2">The sequence shown here is derived from an EMBL/GenBank/DDBJ whole genome shotgun (WGS) entry which is preliminary data.</text>
</comment>
<reference evidence="2 3" key="1">
    <citation type="journal article" date="2011" name="Genome Biol.">
        <title>Comparative genome sequence analysis underscores mycoparasitism as the ancestral life style of Trichoderma.</title>
        <authorList>
            <person name="Kubicek C.P."/>
            <person name="Herrera-Estrella A."/>
            <person name="Seidl-Seiboth V."/>
            <person name="Martinez D.A."/>
            <person name="Druzhinina I.S."/>
            <person name="Thon M."/>
            <person name="Zeilinger S."/>
            <person name="Casas-Flores S."/>
            <person name="Horwitz B.A."/>
            <person name="Mukherjee P.K."/>
            <person name="Mukherjee M."/>
            <person name="Kredics L."/>
            <person name="Alcaraz L.D."/>
            <person name="Aerts A."/>
            <person name="Antal Z."/>
            <person name="Atanasova L."/>
            <person name="Cervantes-Badillo M.G."/>
            <person name="Challacombe J."/>
            <person name="Chertkov O."/>
            <person name="McCluskey K."/>
            <person name="Coulpier F."/>
            <person name="Deshpande N."/>
            <person name="von Doehren H."/>
            <person name="Ebbole D.J."/>
            <person name="Esquivel-Naranjo E.U."/>
            <person name="Fekete E."/>
            <person name="Flipphi M."/>
            <person name="Glaser F."/>
            <person name="Gomez-Rodriguez E.Y."/>
            <person name="Gruber S."/>
            <person name="Han C."/>
            <person name="Henrissat B."/>
            <person name="Hermosa R."/>
            <person name="Hernandez-Onate M."/>
            <person name="Karaffa L."/>
            <person name="Kosti I."/>
            <person name="Le Crom S."/>
            <person name="Lindquist E."/>
            <person name="Lucas S."/>
            <person name="Luebeck M."/>
            <person name="Luebeck P.S."/>
            <person name="Margeot A."/>
            <person name="Metz B."/>
            <person name="Misra M."/>
            <person name="Nevalainen H."/>
            <person name="Omann M."/>
            <person name="Packer N."/>
            <person name="Perrone G."/>
            <person name="Uresti-Rivera E.E."/>
            <person name="Salamov A."/>
            <person name="Schmoll M."/>
            <person name="Seiboth B."/>
            <person name="Shapiro H."/>
            <person name="Sukno S."/>
            <person name="Tamayo-Ramos J.A."/>
            <person name="Tisch D."/>
            <person name="Wiest A."/>
            <person name="Wilkinson H.H."/>
            <person name="Zhang M."/>
            <person name="Coutinho P.M."/>
            <person name="Kenerley C.M."/>
            <person name="Monte E."/>
            <person name="Baker S.E."/>
            <person name="Grigoriev I.V."/>
        </authorList>
    </citation>
    <scope>NUCLEOTIDE SEQUENCE [LARGE SCALE GENOMIC DNA]</scope>
    <source>
        <strain evidence="3">Gv29-8 / FGSC 10586</strain>
    </source>
</reference>
<accession>G9MUD8</accession>
<dbReference type="RefSeq" id="XP_013956144.1">
    <property type="nucleotide sequence ID" value="XM_014100669.1"/>
</dbReference>
<dbReference type="EMBL" id="ABDF02000053">
    <property type="protein sequence ID" value="EHK21951.1"/>
    <property type="molecule type" value="Genomic_DNA"/>
</dbReference>
<dbReference type="GeneID" id="25791687"/>
<organism evidence="2 3">
    <name type="scientific">Hypocrea virens (strain Gv29-8 / FGSC 10586)</name>
    <name type="common">Gliocladium virens</name>
    <name type="synonym">Trichoderma virens</name>
    <dbReference type="NCBI Taxonomy" id="413071"/>
    <lineage>
        <taxon>Eukaryota</taxon>
        <taxon>Fungi</taxon>
        <taxon>Dikarya</taxon>
        <taxon>Ascomycota</taxon>
        <taxon>Pezizomycotina</taxon>
        <taxon>Sordariomycetes</taxon>
        <taxon>Hypocreomycetidae</taxon>
        <taxon>Hypocreales</taxon>
        <taxon>Hypocreaceae</taxon>
        <taxon>Trichoderma</taxon>
    </lineage>
</organism>
<dbReference type="Proteomes" id="UP000007115">
    <property type="component" value="Unassembled WGS sequence"/>
</dbReference>
<keyword evidence="3" id="KW-1185">Reference proteome</keyword>
<dbReference type="HOGENOM" id="CLU_2794283_0_0_1"/>
<dbReference type="AlphaFoldDB" id="G9MUD8"/>